<comment type="pathway">
    <text evidence="1">Protein modification; protein ubiquitination.</text>
</comment>
<dbReference type="Pfam" id="PF22958">
    <property type="entry name" value="Ltn1_1st"/>
    <property type="match status" value="1"/>
</dbReference>
<feature type="region of interest" description="Disordered" evidence="2">
    <location>
        <begin position="1"/>
        <end position="24"/>
    </location>
</feature>
<keyword evidence="1" id="KW-0479">Metal-binding</keyword>
<evidence type="ECO:0000256" key="1">
    <source>
        <dbReference type="RuleBase" id="RU367090"/>
    </source>
</evidence>
<proteinExistence type="inferred from homology"/>
<protein>
    <recommendedName>
        <fullName evidence="1">E3 ubiquitin-protein ligase listerin</fullName>
        <ecNumber evidence="1">2.3.2.27</ecNumber>
    </recommendedName>
    <alternativeName>
        <fullName evidence="1">RING-type E3 ubiquitin transferase listerin</fullName>
    </alternativeName>
</protein>
<dbReference type="GO" id="GO:1990116">
    <property type="term" value="P:ribosome-associated ubiquitin-dependent protein catabolic process"/>
    <property type="evidence" value="ECO:0007669"/>
    <property type="project" value="UniProtKB-UniRule"/>
</dbReference>
<dbReference type="Proteomes" id="UP001604277">
    <property type="component" value="Unassembled WGS sequence"/>
</dbReference>
<keyword evidence="1" id="KW-0833">Ubl conjugation pathway</keyword>
<accession>A0ABD1RJJ9</accession>
<evidence type="ECO:0000313" key="4">
    <source>
        <dbReference type="EMBL" id="KAL2488570.1"/>
    </source>
</evidence>
<comment type="caution">
    <text evidence="4">The sequence shown here is derived from an EMBL/GenBank/DDBJ whole genome shotgun (WGS) entry which is preliminary data.</text>
</comment>
<dbReference type="GO" id="GO:0005829">
    <property type="term" value="C:cytosol"/>
    <property type="evidence" value="ECO:0007669"/>
    <property type="project" value="UniProtKB-UniRule"/>
</dbReference>
<feature type="compositionally biased region" description="Low complexity" evidence="2">
    <location>
        <begin position="14"/>
        <end position="24"/>
    </location>
</feature>
<dbReference type="PANTHER" id="PTHR12389:SF0">
    <property type="entry name" value="E3 UBIQUITIN-PROTEIN LIGASE LISTERIN"/>
    <property type="match status" value="1"/>
</dbReference>
<organism evidence="4 5">
    <name type="scientific">Forsythia ovata</name>
    <dbReference type="NCBI Taxonomy" id="205694"/>
    <lineage>
        <taxon>Eukaryota</taxon>
        <taxon>Viridiplantae</taxon>
        <taxon>Streptophyta</taxon>
        <taxon>Embryophyta</taxon>
        <taxon>Tracheophyta</taxon>
        <taxon>Spermatophyta</taxon>
        <taxon>Magnoliopsida</taxon>
        <taxon>eudicotyledons</taxon>
        <taxon>Gunneridae</taxon>
        <taxon>Pentapetalae</taxon>
        <taxon>asterids</taxon>
        <taxon>lamiids</taxon>
        <taxon>Lamiales</taxon>
        <taxon>Oleaceae</taxon>
        <taxon>Forsythieae</taxon>
        <taxon>Forsythia</taxon>
    </lineage>
</organism>
<comment type="catalytic activity">
    <reaction evidence="1">
        <text>S-ubiquitinyl-[E2 ubiquitin-conjugating enzyme]-L-cysteine + [acceptor protein]-L-lysine = [E2 ubiquitin-conjugating enzyme]-L-cysteine + N(6)-ubiquitinyl-[acceptor protein]-L-lysine.</text>
        <dbReference type="EC" id="2.3.2.27"/>
    </reaction>
</comment>
<dbReference type="GO" id="GO:0061630">
    <property type="term" value="F:ubiquitin protein ligase activity"/>
    <property type="evidence" value="ECO:0007669"/>
    <property type="project" value="UniProtKB-UniRule"/>
</dbReference>
<evidence type="ECO:0000259" key="3">
    <source>
        <dbReference type="Pfam" id="PF22958"/>
    </source>
</evidence>
<name>A0ABD1RJJ9_9LAMI</name>
<feature type="compositionally biased region" description="Basic and acidic residues" evidence="2">
    <location>
        <begin position="1"/>
        <end position="10"/>
    </location>
</feature>
<dbReference type="GO" id="GO:0008270">
    <property type="term" value="F:zinc ion binding"/>
    <property type="evidence" value="ECO:0007669"/>
    <property type="project" value="UniProtKB-KW"/>
</dbReference>
<comment type="subunit">
    <text evidence="1">Component of the ribosome quality control complex (RQC).</text>
</comment>
<comment type="similarity">
    <text evidence="1">Belongs to the LTN1 family.</text>
</comment>
<reference evidence="5" key="1">
    <citation type="submission" date="2024-07" db="EMBL/GenBank/DDBJ databases">
        <title>Two chromosome-level genome assemblies of Korean endemic species Abeliophyllum distichum and Forsythia ovata (Oleaceae).</title>
        <authorList>
            <person name="Jang H."/>
        </authorList>
    </citation>
    <scope>NUCLEOTIDE SEQUENCE [LARGE SCALE GENOMIC DNA]</scope>
</reference>
<keyword evidence="1" id="KW-0808">Transferase</keyword>
<dbReference type="InterPro" id="IPR054476">
    <property type="entry name" value="Ltn1_N"/>
</dbReference>
<gene>
    <name evidence="4" type="ORF">Fot_41862</name>
</gene>
<evidence type="ECO:0000256" key="2">
    <source>
        <dbReference type="SAM" id="MobiDB-lite"/>
    </source>
</evidence>
<keyword evidence="1" id="KW-0862">Zinc</keyword>
<evidence type="ECO:0000313" key="5">
    <source>
        <dbReference type="Proteomes" id="UP001604277"/>
    </source>
</evidence>
<dbReference type="GO" id="GO:1990112">
    <property type="term" value="C:RQC complex"/>
    <property type="evidence" value="ECO:0007669"/>
    <property type="project" value="UniProtKB-UniRule"/>
</dbReference>
<dbReference type="EMBL" id="JBFOLJ010000012">
    <property type="protein sequence ID" value="KAL2488570.1"/>
    <property type="molecule type" value="Genomic_DNA"/>
</dbReference>
<dbReference type="PANTHER" id="PTHR12389">
    <property type="entry name" value="ZINC FINGER PROTEIN 294"/>
    <property type="match status" value="1"/>
</dbReference>
<keyword evidence="1" id="KW-0863">Zinc-finger</keyword>
<comment type="function">
    <text evidence="1">E3 ubiquitin-protein ligase. Component of the ribosome quality control complex (RQC), a ribosome-associated complex that mediates ubiquitination and extraction of incompletely synthesized nascent chains for proteasomal degradation.</text>
</comment>
<dbReference type="InterPro" id="IPR039795">
    <property type="entry name" value="LTN1/Rkr1"/>
</dbReference>
<dbReference type="GO" id="GO:0072344">
    <property type="term" value="P:rescue of stalled ribosome"/>
    <property type="evidence" value="ECO:0007669"/>
    <property type="project" value="UniProtKB-UniRule"/>
</dbReference>
<dbReference type="AlphaFoldDB" id="A0ABD1RJJ9"/>
<sequence>MGRSKGEATRSKSRPSSSSLAASLVPSGATAVGFGGYVGSSRVDSSLESTPDASPFLNDLDGEIAQHLKRLSRKDPTTKLKALTSLSQLLKQKSAKEIVPIIPQWAFEV</sequence>
<keyword evidence="5" id="KW-1185">Reference proteome</keyword>
<dbReference type="EC" id="2.3.2.27" evidence="1"/>
<feature type="domain" description="E3 ubiquitin-protein ligase listerin N-terminal" evidence="3">
    <location>
        <begin position="61"/>
        <end position="106"/>
    </location>
</feature>